<evidence type="ECO:0000259" key="1">
    <source>
        <dbReference type="Pfam" id="PF13333"/>
    </source>
</evidence>
<sequence length="61" mass="7378">MIESFFGSMQLELLDRQMWATRQELANVIFEWIEAWYNPRRRHSELGSQSPIDYEQHHTPA</sequence>
<dbReference type="SUPFAM" id="SSF53098">
    <property type="entry name" value="Ribonuclease H-like"/>
    <property type="match status" value="1"/>
</dbReference>
<reference evidence="2 3" key="1">
    <citation type="submission" date="2024-10" db="EMBL/GenBank/DDBJ databases">
        <title>The Natural Products Discovery Center: Release of the First 8490 Sequenced Strains for Exploring Actinobacteria Biosynthetic Diversity.</title>
        <authorList>
            <person name="Kalkreuter E."/>
            <person name="Kautsar S.A."/>
            <person name="Yang D."/>
            <person name="Bader C.D."/>
            <person name="Teijaro C.N."/>
            <person name="Fluegel L."/>
            <person name="Davis C.M."/>
            <person name="Simpson J.R."/>
            <person name="Lauterbach L."/>
            <person name="Steele A.D."/>
            <person name="Gui C."/>
            <person name="Meng S."/>
            <person name="Li G."/>
            <person name="Viehrig K."/>
            <person name="Ye F."/>
            <person name="Su P."/>
            <person name="Kiefer A.F."/>
            <person name="Nichols A."/>
            <person name="Cepeda A.J."/>
            <person name="Yan W."/>
            <person name="Fan B."/>
            <person name="Jiang Y."/>
            <person name="Adhikari A."/>
            <person name="Zheng C.-J."/>
            <person name="Schuster L."/>
            <person name="Cowan T.M."/>
            <person name="Smanski M.J."/>
            <person name="Chevrette M.G."/>
            <person name="De Carvalho L.P.S."/>
            <person name="Shen B."/>
        </authorList>
    </citation>
    <scope>NUCLEOTIDE SEQUENCE [LARGE SCALE GENOMIC DNA]</scope>
    <source>
        <strain evidence="2 3">NPDC000087</strain>
    </source>
</reference>
<evidence type="ECO:0000313" key="3">
    <source>
        <dbReference type="Proteomes" id="UP001602245"/>
    </source>
</evidence>
<dbReference type="InterPro" id="IPR001584">
    <property type="entry name" value="Integrase_cat-core"/>
</dbReference>
<dbReference type="PANTHER" id="PTHR46889">
    <property type="entry name" value="TRANSPOSASE INSF FOR INSERTION SEQUENCE IS3B-RELATED"/>
    <property type="match status" value="1"/>
</dbReference>
<evidence type="ECO:0000313" key="2">
    <source>
        <dbReference type="EMBL" id="MFF5292460.1"/>
    </source>
</evidence>
<comment type="caution">
    <text evidence="2">The sequence shown here is derived from an EMBL/GenBank/DDBJ whole genome shotgun (WGS) entry which is preliminary data.</text>
</comment>
<gene>
    <name evidence="2" type="ORF">ACFY35_23715</name>
</gene>
<dbReference type="RefSeq" id="WP_020512192.1">
    <property type="nucleotide sequence ID" value="NZ_JBIAZU010000004.1"/>
</dbReference>
<dbReference type="InterPro" id="IPR050900">
    <property type="entry name" value="Transposase_IS3/IS150/IS904"/>
</dbReference>
<dbReference type="InterPro" id="IPR012337">
    <property type="entry name" value="RNaseH-like_sf"/>
</dbReference>
<proteinExistence type="predicted"/>
<accession>A0ABW6WGQ2</accession>
<organism evidence="2 3">
    <name type="scientific">Paractinoplanes globisporus</name>
    <dbReference type="NCBI Taxonomy" id="113565"/>
    <lineage>
        <taxon>Bacteria</taxon>
        <taxon>Bacillati</taxon>
        <taxon>Actinomycetota</taxon>
        <taxon>Actinomycetes</taxon>
        <taxon>Micromonosporales</taxon>
        <taxon>Micromonosporaceae</taxon>
        <taxon>Paractinoplanes</taxon>
    </lineage>
</organism>
<feature type="domain" description="Integrase catalytic" evidence="1">
    <location>
        <begin position="3"/>
        <end position="57"/>
    </location>
</feature>
<dbReference type="PANTHER" id="PTHR46889:SF4">
    <property type="entry name" value="TRANSPOSASE INSO FOR INSERTION SEQUENCE ELEMENT IS911B-RELATED"/>
    <property type="match status" value="1"/>
</dbReference>
<dbReference type="Proteomes" id="UP001602245">
    <property type="component" value="Unassembled WGS sequence"/>
</dbReference>
<keyword evidence="3" id="KW-1185">Reference proteome</keyword>
<dbReference type="EMBL" id="JBIAZU010000004">
    <property type="protein sequence ID" value="MFF5292460.1"/>
    <property type="molecule type" value="Genomic_DNA"/>
</dbReference>
<dbReference type="Pfam" id="PF13333">
    <property type="entry name" value="rve_2"/>
    <property type="match status" value="1"/>
</dbReference>
<protein>
    <submittedName>
        <fullName evidence="2">IS3 family transposase</fullName>
    </submittedName>
</protein>
<name>A0ABW6WGQ2_9ACTN</name>